<accession>A0A9D2WQF0</accession>
<proteinExistence type="predicted"/>
<keyword evidence="5" id="KW-1185">Reference proteome</keyword>
<organism evidence="4 5">
    <name type="scientific">Sporotomaculum syntrophicum</name>
    <dbReference type="NCBI Taxonomy" id="182264"/>
    <lineage>
        <taxon>Bacteria</taxon>
        <taxon>Bacillati</taxon>
        <taxon>Bacillota</taxon>
        <taxon>Clostridia</taxon>
        <taxon>Eubacteriales</taxon>
        <taxon>Desulfallaceae</taxon>
        <taxon>Sporotomaculum</taxon>
    </lineage>
</organism>
<feature type="domain" description="Copper amine oxidase-like N-terminal" evidence="2">
    <location>
        <begin position="52"/>
        <end position="162"/>
    </location>
</feature>
<dbReference type="InterPro" id="IPR036582">
    <property type="entry name" value="Mao_N_sf"/>
</dbReference>
<feature type="domain" description="Prolow-density lipoprotein receptor-related protein 1-like beta-propeller" evidence="3">
    <location>
        <begin position="407"/>
        <end position="565"/>
    </location>
</feature>
<dbReference type="Proteomes" id="UP000798488">
    <property type="component" value="Unassembled WGS sequence"/>
</dbReference>
<dbReference type="EMBL" id="LSRS01000003">
    <property type="protein sequence ID" value="KAF1085026.1"/>
    <property type="molecule type" value="Genomic_DNA"/>
</dbReference>
<protein>
    <recommendedName>
        <fullName evidence="6">DUF5050 domain-containing protein</fullName>
    </recommendedName>
</protein>
<sequence length="591" mass="67570">MNRLYKTILLTLIVFIAGTSNIWAEETAGKPLAEVFDSTVIIPFDYYDKVFLNGQKTDVYEDYKLFQKNGRVLVPIRMMSYLAAGVDRENGYWQVVWDPQKPDDVVLTNFKSGKQVKLKVNSKTMYINNQPHTLDVAPQKIEGRIVLPLRSTSEALDKKITWFDGLIFISNDVIDLQSPKTLEILDKVKEKLTDPRQELNYEKRVSPVAKHGDTVYYIKTQYNQDGLTEALYKKTGSQSEVKIELPGKEKFVNNKIINNELYYISTTNSKSEIHYYNFFGDESRKLCALEQWNPDDGWLGDIVYTNKDFYIILHSGDLTMGSETLYKLENGRLKEIAGAKGFIKFAVAGDYLYYEDFTPMFNAADNLYQVNIQTGEKKNLGEKDFAYGILRTIDDKGTGYSGRSSFYVQDGYIYTLGYQESDEADKCSVYKLSLNNQTQIKLTPPAREFWLVDNSIYYIDLSTGYLARVDLTGNNHQILADQGIIDLKFYNENIYYTAVNNSNANARSGKLYKYNIPGEQTTQLSEQSVSEFFVGKAGIYYKAEDYNLGLYKIDIKGQNLCLVGDSIDTCLYTDAGMVYTLRYIEGVYTTK</sequence>
<gene>
    <name evidence="4" type="ORF">SPSYN_01162</name>
</gene>
<dbReference type="RefSeq" id="WP_161821550.1">
    <property type="nucleotide sequence ID" value="NZ_LSRS01000003.1"/>
</dbReference>
<dbReference type="SUPFAM" id="SSF82171">
    <property type="entry name" value="DPP6 N-terminal domain-like"/>
    <property type="match status" value="1"/>
</dbReference>
<keyword evidence="1" id="KW-0732">Signal</keyword>
<comment type="caution">
    <text evidence="4">The sequence shown here is derived from an EMBL/GenBank/DDBJ whole genome shotgun (WGS) entry which is preliminary data.</text>
</comment>
<dbReference type="OrthoDB" id="1802507at2"/>
<dbReference type="SUPFAM" id="SSF55383">
    <property type="entry name" value="Copper amine oxidase, domain N"/>
    <property type="match status" value="1"/>
</dbReference>
<dbReference type="Gene3D" id="3.30.457.10">
    <property type="entry name" value="Copper amine oxidase-like, N-terminal domain"/>
    <property type="match status" value="1"/>
</dbReference>
<feature type="signal peptide" evidence="1">
    <location>
        <begin position="1"/>
        <end position="24"/>
    </location>
</feature>
<dbReference type="AlphaFoldDB" id="A0A9D2WQF0"/>
<dbReference type="Pfam" id="PF07833">
    <property type="entry name" value="Cu_amine_oxidN1"/>
    <property type="match status" value="1"/>
</dbReference>
<feature type="chain" id="PRO_5039433263" description="DUF5050 domain-containing protein" evidence="1">
    <location>
        <begin position="25"/>
        <end position="591"/>
    </location>
</feature>
<evidence type="ECO:0000259" key="2">
    <source>
        <dbReference type="Pfam" id="PF07833"/>
    </source>
</evidence>
<dbReference type="InterPro" id="IPR012854">
    <property type="entry name" value="Cu_amine_oxidase-like_N"/>
</dbReference>
<evidence type="ECO:0008006" key="6">
    <source>
        <dbReference type="Google" id="ProtNLM"/>
    </source>
</evidence>
<evidence type="ECO:0000313" key="4">
    <source>
        <dbReference type="EMBL" id="KAF1085026.1"/>
    </source>
</evidence>
<dbReference type="InterPro" id="IPR032485">
    <property type="entry name" value="LRP1-like_beta_prop"/>
</dbReference>
<name>A0A9D2WQF0_9FIRM</name>
<evidence type="ECO:0000259" key="3">
    <source>
        <dbReference type="Pfam" id="PF16472"/>
    </source>
</evidence>
<dbReference type="Pfam" id="PF16472">
    <property type="entry name" value="DUF5050"/>
    <property type="match status" value="1"/>
</dbReference>
<evidence type="ECO:0000256" key="1">
    <source>
        <dbReference type="SAM" id="SignalP"/>
    </source>
</evidence>
<evidence type="ECO:0000313" key="5">
    <source>
        <dbReference type="Proteomes" id="UP000798488"/>
    </source>
</evidence>
<reference evidence="4" key="1">
    <citation type="submission" date="2016-02" db="EMBL/GenBank/DDBJ databases">
        <title>Draft Genome Sequence of Sporotomaculum syntrophicum Strain FB, a Syntrophic Benzoate Degrader.</title>
        <authorList>
            <person name="Nobu M.K."/>
            <person name="Narihiro T."/>
            <person name="Qiu Y.-L."/>
            <person name="Ohashi A."/>
            <person name="Liu W.-T."/>
            <person name="Yuji S."/>
        </authorList>
    </citation>
    <scope>NUCLEOTIDE SEQUENCE</scope>
    <source>
        <strain evidence="4">FB</strain>
    </source>
</reference>